<gene>
    <name evidence="2" type="ORF">CK203_068937</name>
</gene>
<feature type="domain" description="Reverse transcriptase" evidence="1">
    <location>
        <begin position="54"/>
        <end position="137"/>
    </location>
</feature>
<dbReference type="PANTHER" id="PTHR46890">
    <property type="entry name" value="NON-LTR RETROLELEMENT REVERSE TRANSCRIPTASE-LIKE PROTEIN-RELATED"/>
    <property type="match status" value="1"/>
</dbReference>
<dbReference type="Proteomes" id="UP000288805">
    <property type="component" value="Unassembled WGS sequence"/>
</dbReference>
<dbReference type="AlphaFoldDB" id="A0A438F0T2"/>
<organism evidence="2 3">
    <name type="scientific">Vitis vinifera</name>
    <name type="common">Grape</name>
    <dbReference type="NCBI Taxonomy" id="29760"/>
    <lineage>
        <taxon>Eukaryota</taxon>
        <taxon>Viridiplantae</taxon>
        <taxon>Streptophyta</taxon>
        <taxon>Embryophyta</taxon>
        <taxon>Tracheophyta</taxon>
        <taxon>Spermatophyta</taxon>
        <taxon>Magnoliopsida</taxon>
        <taxon>eudicotyledons</taxon>
        <taxon>Gunneridae</taxon>
        <taxon>Pentapetalae</taxon>
        <taxon>rosids</taxon>
        <taxon>Vitales</taxon>
        <taxon>Vitaceae</taxon>
        <taxon>Viteae</taxon>
        <taxon>Vitis</taxon>
    </lineage>
</organism>
<name>A0A438F0T2_VITVI</name>
<dbReference type="InterPro" id="IPR000477">
    <property type="entry name" value="RT_dom"/>
</dbReference>
<reference evidence="2 3" key="1">
    <citation type="journal article" date="2018" name="PLoS Genet.">
        <title>Population sequencing reveals clonal diversity and ancestral inbreeding in the grapevine cultivar Chardonnay.</title>
        <authorList>
            <person name="Roach M.J."/>
            <person name="Johnson D.L."/>
            <person name="Bohlmann J."/>
            <person name="van Vuuren H.J."/>
            <person name="Jones S.J."/>
            <person name="Pretorius I.S."/>
            <person name="Schmidt S.A."/>
            <person name="Borneman A.R."/>
        </authorList>
    </citation>
    <scope>NUCLEOTIDE SEQUENCE [LARGE SCALE GENOMIC DNA]</scope>
    <source>
        <strain evidence="3">cv. Chardonnay</strain>
        <tissue evidence="2">Leaf</tissue>
    </source>
</reference>
<dbReference type="InterPro" id="IPR052343">
    <property type="entry name" value="Retrotransposon-Effector_Assoc"/>
</dbReference>
<evidence type="ECO:0000313" key="2">
    <source>
        <dbReference type="EMBL" id="RVW53587.1"/>
    </source>
</evidence>
<dbReference type="PANTHER" id="PTHR46890:SF1">
    <property type="entry name" value="REVERSE TRANSCRIPTASE DOMAIN-CONTAINING PROTEIN"/>
    <property type="match status" value="1"/>
</dbReference>
<evidence type="ECO:0000313" key="3">
    <source>
        <dbReference type="Proteomes" id="UP000288805"/>
    </source>
</evidence>
<sequence length="389" mass="44689">MANAHARRNLLTKVKINGVTLTDEDEIKGRQILNAVLIAGEAVDSRLKSNIPGFLLKMDIEKLYDHVNWDFLLSIMSKMGFGEKWISWIKWCISIASFSVLINETPSSFFHSSRGLRQGDQLSPYLFILVIEALNKNLIIPVGGVENMEELAMGLGCGVGKLPTSYLGLPLGAIFKSLREFVALWPLTSFAWGVELEICRRKEPLWKQVIIDKFGLEKGRWCSRVGRGGFGVGVWKAIRREWEGIRGRSRFLVGNEKKVKFWKDLWCEDQMLKEAFPNLFLLAVDKDGWVSDAWKEGGELGYWSLCFLRHLNDWEMGEMEPLFRKLHSLVIRRDVKDTLSWRESGNGCFSISSLYRSYTRASSDTFPWCIIWRSWVPVREFFCLGSILK</sequence>
<dbReference type="Pfam" id="PF00078">
    <property type="entry name" value="RVT_1"/>
    <property type="match status" value="1"/>
</dbReference>
<comment type="caution">
    <text evidence="2">The sequence shown here is derived from an EMBL/GenBank/DDBJ whole genome shotgun (WGS) entry which is preliminary data.</text>
</comment>
<evidence type="ECO:0000259" key="1">
    <source>
        <dbReference type="Pfam" id="PF00078"/>
    </source>
</evidence>
<proteinExistence type="predicted"/>
<dbReference type="EMBL" id="QGNW01001142">
    <property type="protein sequence ID" value="RVW53587.1"/>
    <property type="molecule type" value="Genomic_DNA"/>
</dbReference>
<protein>
    <recommendedName>
        <fullName evidence="1">Reverse transcriptase domain-containing protein</fullName>
    </recommendedName>
</protein>
<accession>A0A438F0T2</accession>